<keyword evidence="3" id="KW-0997">Cell inner membrane</keyword>
<dbReference type="InterPro" id="IPR034746">
    <property type="entry name" value="POTRA"/>
</dbReference>
<evidence type="ECO:0000256" key="5">
    <source>
        <dbReference type="ARBA" id="ARBA00022692"/>
    </source>
</evidence>
<dbReference type="GO" id="GO:0016020">
    <property type="term" value="C:membrane"/>
    <property type="evidence" value="ECO:0007669"/>
    <property type="project" value="UniProtKB-SubCell"/>
</dbReference>
<evidence type="ECO:0000313" key="12">
    <source>
        <dbReference type="Proteomes" id="UP000318093"/>
    </source>
</evidence>
<dbReference type="PANTHER" id="PTHR35851">
    <property type="entry name" value="CELL DIVISION PROTEIN FTSQ"/>
    <property type="match status" value="1"/>
</dbReference>
<feature type="region of interest" description="Disordered" evidence="9">
    <location>
        <begin position="257"/>
        <end position="281"/>
    </location>
</feature>
<evidence type="ECO:0000256" key="6">
    <source>
        <dbReference type="ARBA" id="ARBA00022989"/>
    </source>
</evidence>
<accession>A0A537J5D2</accession>
<keyword evidence="7" id="KW-0472">Membrane</keyword>
<comment type="caution">
    <text evidence="11">The sequence shown here is derived from an EMBL/GenBank/DDBJ whole genome shotgun (WGS) entry which is preliminary data.</text>
</comment>
<dbReference type="Gene3D" id="3.10.20.310">
    <property type="entry name" value="membrane protein fhac"/>
    <property type="match status" value="1"/>
</dbReference>
<reference evidence="11 12" key="1">
    <citation type="journal article" date="2019" name="Nat. Microbiol.">
        <title>Mediterranean grassland soil C-N compound turnover is dependent on rainfall and depth, and is mediated by genomically divergent microorganisms.</title>
        <authorList>
            <person name="Diamond S."/>
            <person name="Andeer P.F."/>
            <person name="Li Z."/>
            <person name="Crits-Christoph A."/>
            <person name="Burstein D."/>
            <person name="Anantharaman K."/>
            <person name="Lane K.R."/>
            <person name="Thomas B.C."/>
            <person name="Pan C."/>
            <person name="Northen T.R."/>
            <person name="Banfield J.F."/>
        </authorList>
    </citation>
    <scope>NUCLEOTIDE SEQUENCE [LARGE SCALE GENOMIC DNA]</scope>
    <source>
        <strain evidence="11">NP_6</strain>
    </source>
</reference>
<proteinExistence type="predicted"/>
<keyword evidence="2" id="KW-1003">Cell membrane</keyword>
<dbReference type="Proteomes" id="UP000318093">
    <property type="component" value="Unassembled WGS sequence"/>
</dbReference>
<dbReference type="EMBL" id="VBAN01000407">
    <property type="protein sequence ID" value="TMI78562.1"/>
    <property type="molecule type" value="Genomic_DNA"/>
</dbReference>
<dbReference type="PANTHER" id="PTHR35851:SF1">
    <property type="entry name" value="CELL DIVISION PROTEIN FTSQ"/>
    <property type="match status" value="1"/>
</dbReference>
<dbReference type="InterPro" id="IPR005548">
    <property type="entry name" value="Cell_div_FtsQ/DivIB_C"/>
</dbReference>
<feature type="domain" description="POTRA" evidence="10">
    <location>
        <begin position="46"/>
        <end position="114"/>
    </location>
</feature>
<dbReference type="InterPro" id="IPR026579">
    <property type="entry name" value="FtsQ"/>
</dbReference>
<evidence type="ECO:0000256" key="1">
    <source>
        <dbReference type="ARBA" id="ARBA00004370"/>
    </source>
</evidence>
<evidence type="ECO:0000256" key="8">
    <source>
        <dbReference type="ARBA" id="ARBA00023306"/>
    </source>
</evidence>
<evidence type="ECO:0000256" key="4">
    <source>
        <dbReference type="ARBA" id="ARBA00022618"/>
    </source>
</evidence>
<evidence type="ECO:0000256" key="3">
    <source>
        <dbReference type="ARBA" id="ARBA00022519"/>
    </source>
</evidence>
<evidence type="ECO:0000256" key="2">
    <source>
        <dbReference type="ARBA" id="ARBA00022475"/>
    </source>
</evidence>
<gene>
    <name evidence="11" type="ORF">E6H03_11875</name>
</gene>
<sequence length="281" mass="29255">MSVVVPVPAAGPPESPRGLSPRRLLRFCAAIAACCAAAAFPGSAMLGLRSVSVTGNAAVPEAQILRRAGIAPGMNVFRVNTRSIRWRLLEDPRIEAVTVALEFPQRLTVAVRERPAVAALRAGDTYVLVGNDAVAIAQATDPGPLPALVADRLDPAAVSVGVRVASPDVRLGAWIAGALPDLLRPRVAGVRVDGAGDASLELRDGTAVRLGGAADVADRLSLLPQVLEVIDERSVRIDSVDLRFSGSIVIQPARSSGRAAAAGGRQENSRSRGINFGMHRP</sequence>
<evidence type="ECO:0000256" key="7">
    <source>
        <dbReference type="ARBA" id="ARBA00023136"/>
    </source>
</evidence>
<evidence type="ECO:0000313" key="11">
    <source>
        <dbReference type="EMBL" id="TMI78562.1"/>
    </source>
</evidence>
<dbReference type="Pfam" id="PF08478">
    <property type="entry name" value="POTRA_1"/>
    <property type="match status" value="1"/>
</dbReference>
<keyword evidence="5" id="KW-0812">Transmembrane</keyword>
<keyword evidence="4" id="KW-0132">Cell division</keyword>
<name>A0A537J5D2_9BACT</name>
<evidence type="ECO:0000259" key="10">
    <source>
        <dbReference type="PROSITE" id="PS51779"/>
    </source>
</evidence>
<dbReference type="PROSITE" id="PS51779">
    <property type="entry name" value="POTRA"/>
    <property type="match status" value="1"/>
</dbReference>
<comment type="subcellular location">
    <subcellularLocation>
        <location evidence="1">Membrane</location>
    </subcellularLocation>
</comment>
<organism evidence="11 12">
    <name type="scientific">Candidatus Segetimicrobium genomatis</name>
    <dbReference type="NCBI Taxonomy" id="2569760"/>
    <lineage>
        <taxon>Bacteria</taxon>
        <taxon>Bacillati</taxon>
        <taxon>Candidatus Sysuimicrobiota</taxon>
        <taxon>Candidatus Sysuimicrobiia</taxon>
        <taxon>Candidatus Sysuimicrobiales</taxon>
        <taxon>Candidatus Segetimicrobiaceae</taxon>
        <taxon>Candidatus Segetimicrobium</taxon>
    </lineage>
</organism>
<dbReference type="AlphaFoldDB" id="A0A537J5D2"/>
<protein>
    <submittedName>
        <fullName evidence="11">FtsQ-type POTRA domain-containing protein</fullName>
    </submittedName>
</protein>
<dbReference type="GO" id="GO:0090529">
    <property type="term" value="P:cell septum assembly"/>
    <property type="evidence" value="ECO:0007669"/>
    <property type="project" value="InterPro"/>
</dbReference>
<dbReference type="InterPro" id="IPR013685">
    <property type="entry name" value="POTRA_FtsQ_type"/>
</dbReference>
<keyword evidence="6" id="KW-1133">Transmembrane helix</keyword>
<keyword evidence="8" id="KW-0131">Cell cycle</keyword>
<evidence type="ECO:0000256" key="9">
    <source>
        <dbReference type="SAM" id="MobiDB-lite"/>
    </source>
</evidence>
<dbReference type="Pfam" id="PF03799">
    <property type="entry name" value="FtsQ_DivIB_C"/>
    <property type="match status" value="1"/>
</dbReference>